<organism evidence="1 2">
    <name type="scientific">Albidiferax ferrireducens (strain ATCC BAA-621 / DSM 15236 / T118)</name>
    <name type="common">Rhodoferax ferrireducens</name>
    <dbReference type="NCBI Taxonomy" id="338969"/>
    <lineage>
        <taxon>Bacteria</taxon>
        <taxon>Pseudomonadati</taxon>
        <taxon>Pseudomonadota</taxon>
        <taxon>Betaproteobacteria</taxon>
        <taxon>Burkholderiales</taxon>
        <taxon>Comamonadaceae</taxon>
        <taxon>Rhodoferax</taxon>
    </lineage>
</organism>
<dbReference type="EMBL" id="CP000267">
    <property type="protein sequence ID" value="ABD68180.1"/>
    <property type="molecule type" value="Genomic_DNA"/>
</dbReference>
<evidence type="ECO:0000313" key="1">
    <source>
        <dbReference type="EMBL" id="ABD68180.1"/>
    </source>
</evidence>
<dbReference type="HOGENOM" id="CLU_1720925_0_0_4"/>
<name>Q221X3_ALBFT</name>
<sequence length="152" mass="17118">MKYFFSSRRTRYTAAVMLFVWLMSLGIGVANACLVQHNPAKDEFLGHTRSGYMSKATIERERALDNFAKAHVQAGENDKLPEKLACLNFCAAEQDTLVKDHADTLVAQDIVPVLFLTWLLMPALDPIPQPEAFGSLTWSEPPVSIRYLRFTI</sequence>
<dbReference type="AlphaFoldDB" id="Q221X3"/>
<reference evidence="2" key="1">
    <citation type="submission" date="2006-02" db="EMBL/GenBank/DDBJ databases">
        <title>Complete sequence of chromosome of Rhodoferax ferrireducens DSM 15236.</title>
        <authorList>
            <person name="Copeland A."/>
            <person name="Lucas S."/>
            <person name="Lapidus A."/>
            <person name="Barry K."/>
            <person name="Detter J.C."/>
            <person name="Glavina del Rio T."/>
            <person name="Hammon N."/>
            <person name="Israni S."/>
            <person name="Pitluck S."/>
            <person name="Brettin T."/>
            <person name="Bruce D."/>
            <person name="Han C."/>
            <person name="Tapia R."/>
            <person name="Gilna P."/>
            <person name="Kiss H."/>
            <person name="Schmutz J."/>
            <person name="Larimer F."/>
            <person name="Land M."/>
            <person name="Kyrpides N."/>
            <person name="Ivanova N."/>
            <person name="Richardson P."/>
        </authorList>
    </citation>
    <scope>NUCLEOTIDE SEQUENCE [LARGE SCALE GENOMIC DNA]</scope>
    <source>
        <strain evidence="2">ATCC BAA-621 / DSM 15236 / T118</strain>
    </source>
</reference>
<dbReference type="KEGG" id="rfr:Rfer_0426"/>
<proteinExistence type="predicted"/>
<evidence type="ECO:0000313" key="2">
    <source>
        <dbReference type="Proteomes" id="UP000008332"/>
    </source>
</evidence>
<gene>
    <name evidence="1" type="ordered locus">Rfer_0426</name>
</gene>
<dbReference type="Proteomes" id="UP000008332">
    <property type="component" value="Chromosome"/>
</dbReference>
<accession>Q221X3</accession>
<protein>
    <submittedName>
        <fullName evidence="1">Uncharacterized protein</fullName>
    </submittedName>
</protein>
<keyword evidence="2" id="KW-1185">Reference proteome</keyword>
<dbReference type="eggNOG" id="ENOG502ZXWR">
    <property type="taxonomic scope" value="Bacteria"/>
</dbReference>
<dbReference type="RefSeq" id="WP_011462753.1">
    <property type="nucleotide sequence ID" value="NC_007908.1"/>
</dbReference>